<dbReference type="InterPro" id="IPR000276">
    <property type="entry name" value="GPCR_Rhodpsn"/>
</dbReference>
<dbReference type="Proteomes" id="UP000663852">
    <property type="component" value="Unassembled WGS sequence"/>
</dbReference>
<feature type="transmembrane region" description="Helical" evidence="5">
    <location>
        <begin position="123"/>
        <end position="148"/>
    </location>
</feature>
<evidence type="ECO:0000313" key="8">
    <source>
        <dbReference type="Proteomes" id="UP000663852"/>
    </source>
</evidence>
<name>A0A815CPG4_ADIRI</name>
<evidence type="ECO:0000256" key="1">
    <source>
        <dbReference type="ARBA" id="ARBA00004370"/>
    </source>
</evidence>
<dbReference type="PROSITE" id="PS00237">
    <property type="entry name" value="G_PROTEIN_RECEP_F1_1"/>
    <property type="match status" value="1"/>
</dbReference>
<organism evidence="7 8">
    <name type="scientific">Adineta ricciae</name>
    <name type="common">Rotifer</name>
    <dbReference type="NCBI Taxonomy" id="249248"/>
    <lineage>
        <taxon>Eukaryota</taxon>
        <taxon>Metazoa</taxon>
        <taxon>Spiralia</taxon>
        <taxon>Gnathifera</taxon>
        <taxon>Rotifera</taxon>
        <taxon>Eurotatoria</taxon>
        <taxon>Bdelloidea</taxon>
        <taxon>Adinetida</taxon>
        <taxon>Adinetidae</taxon>
        <taxon>Adineta</taxon>
    </lineage>
</organism>
<accession>A0A815CPG4</accession>
<dbReference type="InterPro" id="IPR017452">
    <property type="entry name" value="GPCR_Rhodpsn_7TM"/>
</dbReference>
<dbReference type="EMBL" id="CAJNOJ010000204">
    <property type="protein sequence ID" value="CAF1286473.1"/>
    <property type="molecule type" value="Genomic_DNA"/>
</dbReference>
<comment type="subcellular location">
    <subcellularLocation>
        <location evidence="1">Membrane</location>
    </subcellularLocation>
</comment>
<proteinExistence type="predicted"/>
<dbReference type="SUPFAM" id="SSF81321">
    <property type="entry name" value="Family A G protein-coupled receptor-like"/>
    <property type="match status" value="1"/>
</dbReference>
<dbReference type="PROSITE" id="PS50262">
    <property type="entry name" value="G_PROTEIN_RECEP_F1_2"/>
    <property type="match status" value="1"/>
</dbReference>
<evidence type="ECO:0000256" key="3">
    <source>
        <dbReference type="ARBA" id="ARBA00022989"/>
    </source>
</evidence>
<dbReference type="AlphaFoldDB" id="A0A815CPG4"/>
<evidence type="ECO:0000256" key="4">
    <source>
        <dbReference type="ARBA" id="ARBA00023136"/>
    </source>
</evidence>
<comment type="caution">
    <text evidence="7">The sequence shown here is derived from an EMBL/GenBank/DDBJ whole genome shotgun (WGS) entry which is preliminary data.</text>
</comment>
<dbReference type="Gene3D" id="1.20.1070.10">
    <property type="entry name" value="Rhodopsin 7-helix transmembrane proteins"/>
    <property type="match status" value="1"/>
</dbReference>
<keyword evidence="3 5" id="KW-1133">Transmembrane helix</keyword>
<evidence type="ECO:0000256" key="5">
    <source>
        <dbReference type="SAM" id="Phobius"/>
    </source>
</evidence>
<evidence type="ECO:0000256" key="2">
    <source>
        <dbReference type="ARBA" id="ARBA00022692"/>
    </source>
</evidence>
<feature type="transmembrane region" description="Helical" evidence="5">
    <location>
        <begin position="6"/>
        <end position="28"/>
    </location>
</feature>
<feature type="domain" description="G-protein coupled receptors family 1 profile" evidence="6">
    <location>
        <begin position="22"/>
        <end position="159"/>
    </location>
</feature>
<dbReference type="GO" id="GO:0004930">
    <property type="term" value="F:G protein-coupled receptor activity"/>
    <property type="evidence" value="ECO:0007669"/>
    <property type="project" value="InterPro"/>
</dbReference>
<dbReference type="GO" id="GO:0016020">
    <property type="term" value="C:membrane"/>
    <property type="evidence" value="ECO:0007669"/>
    <property type="project" value="UniProtKB-SubCell"/>
</dbReference>
<protein>
    <recommendedName>
        <fullName evidence="6">G-protein coupled receptors family 1 profile domain-containing protein</fullName>
    </recommendedName>
</protein>
<evidence type="ECO:0000259" key="6">
    <source>
        <dbReference type="PROSITE" id="PS50262"/>
    </source>
</evidence>
<sequence length="159" mass="18118">MTDAAYIILIMDTIILIISVILGIMYLLPIFFVRGFHNTSNILTGNVCLALSINTGFYVVYNIITGFYSSILKQYTIACFLYTYLPASANFLTVYALAIISINRCLVIIYQNKGLFKEKPWSFIFVGIHWILVFILPLPRLIAAFQILQATILELKFEK</sequence>
<gene>
    <name evidence="7" type="ORF">EDS130_LOCUS29846</name>
</gene>
<evidence type="ECO:0000313" key="7">
    <source>
        <dbReference type="EMBL" id="CAF1286473.1"/>
    </source>
</evidence>
<keyword evidence="2 5" id="KW-0812">Transmembrane</keyword>
<keyword evidence="4 5" id="KW-0472">Membrane</keyword>
<feature type="transmembrane region" description="Helical" evidence="5">
    <location>
        <begin position="40"/>
        <end position="61"/>
    </location>
</feature>
<reference evidence="7" key="1">
    <citation type="submission" date="2021-02" db="EMBL/GenBank/DDBJ databases">
        <authorList>
            <person name="Nowell W R."/>
        </authorList>
    </citation>
    <scope>NUCLEOTIDE SEQUENCE</scope>
</reference>